<proteinExistence type="predicted"/>
<evidence type="ECO:0000313" key="3">
    <source>
        <dbReference type="Proteomes" id="UP000195877"/>
    </source>
</evidence>
<reference evidence="1 3" key="1">
    <citation type="submission" date="2017-05" db="EMBL/GenBank/DDBJ databases">
        <authorList>
            <person name="Blom J."/>
        </authorList>
    </citation>
    <scope>NUCLEOTIDE SEQUENCE [LARGE SCALE GENOMIC DNA]</scope>
    <source>
        <strain evidence="1">PD885</strain>
    </source>
</reference>
<gene>
    <name evidence="2" type="ORF">PD5205_01025</name>
    <name evidence="1" type="ORF">PD885_02988</name>
</gene>
<protein>
    <submittedName>
        <fullName evidence="2">Uncharacterized protein</fullName>
    </submittedName>
</protein>
<name>A0A1Y6GYG8_9XANT</name>
<dbReference type="EMBL" id="LT853882">
    <property type="protein sequence ID" value="SMR00210.1"/>
    <property type="molecule type" value="Genomic_DNA"/>
</dbReference>
<evidence type="ECO:0000313" key="1">
    <source>
        <dbReference type="EMBL" id="SMR00210.1"/>
    </source>
</evidence>
<dbReference type="Proteomes" id="UP000195877">
    <property type="component" value="Chromosome 1"/>
</dbReference>
<dbReference type="Proteomes" id="UP000195953">
    <property type="component" value="Chromosome 1"/>
</dbReference>
<reference evidence="2 4" key="2">
    <citation type="submission" date="2017-05" db="EMBL/GenBank/DDBJ databases">
        <authorList>
            <person name="Song R."/>
            <person name="Chenine A.L."/>
            <person name="Ruprecht R.M."/>
        </authorList>
    </citation>
    <scope>NUCLEOTIDE SEQUENCE [LARGE SCALE GENOMIC DNA]</scope>
    <source>
        <strain evidence="2">PD5205</strain>
    </source>
</reference>
<accession>A0A1Y6GYG8</accession>
<evidence type="ECO:0000313" key="4">
    <source>
        <dbReference type="Proteomes" id="UP000195953"/>
    </source>
</evidence>
<organism evidence="2 4">
    <name type="scientific">Xanthomonas fragariae</name>
    <dbReference type="NCBI Taxonomy" id="48664"/>
    <lineage>
        <taxon>Bacteria</taxon>
        <taxon>Pseudomonadati</taxon>
        <taxon>Pseudomonadota</taxon>
        <taxon>Gammaproteobacteria</taxon>
        <taxon>Lysobacterales</taxon>
        <taxon>Lysobacteraceae</taxon>
        <taxon>Xanthomonas</taxon>
    </lineage>
</organism>
<evidence type="ECO:0000313" key="2">
    <source>
        <dbReference type="EMBL" id="SMR02344.1"/>
    </source>
</evidence>
<sequence>MPILEVVNPKNTVVTSWRSVFGALAVRSLILPRQRNENPKMTLLRSCVLRHGRRITALAYCQKTHLTQRAAHHASNSAAA</sequence>
<dbReference type="AlphaFoldDB" id="A0A1Y6GYG8"/>
<dbReference type="EMBL" id="LT853885">
    <property type="protein sequence ID" value="SMR02344.1"/>
    <property type="molecule type" value="Genomic_DNA"/>
</dbReference>
<keyword evidence="3" id="KW-1185">Reference proteome</keyword>